<keyword evidence="2" id="KW-0040">ANK repeat</keyword>
<dbReference type="PROSITE" id="PS50297">
    <property type="entry name" value="ANK_REP_REGION"/>
    <property type="match status" value="4"/>
</dbReference>
<dbReference type="InterPro" id="IPR007111">
    <property type="entry name" value="NACHT_NTPase"/>
</dbReference>
<dbReference type="InterPro" id="IPR027417">
    <property type="entry name" value="P-loop_NTPase"/>
</dbReference>
<evidence type="ECO:0000313" key="4">
    <source>
        <dbReference type="EMBL" id="KAF4626659.1"/>
    </source>
</evidence>
<dbReference type="EMBL" id="JAAMPI010001110">
    <property type="protein sequence ID" value="KAF4626659.1"/>
    <property type="molecule type" value="Genomic_DNA"/>
</dbReference>
<reference evidence="4 5" key="1">
    <citation type="submission" date="2020-03" db="EMBL/GenBank/DDBJ databases">
        <title>Draft Genome Sequence of Cudoniella acicularis.</title>
        <authorList>
            <person name="Buettner E."/>
            <person name="Kellner H."/>
        </authorList>
    </citation>
    <scope>NUCLEOTIDE SEQUENCE [LARGE SCALE GENOMIC DNA]</scope>
    <source>
        <strain evidence="4 5">DSM 108380</strain>
    </source>
</reference>
<dbReference type="PROSITE" id="PS50837">
    <property type="entry name" value="NACHT"/>
    <property type="match status" value="1"/>
</dbReference>
<dbReference type="SUPFAM" id="SSF52540">
    <property type="entry name" value="P-loop containing nucleoside triphosphate hydrolases"/>
    <property type="match status" value="1"/>
</dbReference>
<keyword evidence="5" id="KW-1185">Reference proteome</keyword>
<dbReference type="PANTHER" id="PTHR10039:SF15">
    <property type="entry name" value="NACHT DOMAIN-CONTAINING PROTEIN"/>
    <property type="match status" value="1"/>
</dbReference>
<dbReference type="Gene3D" id="3.40.50.300">
    <property type="entry name" value="P-loop containing nucleotide triphosphate hydrolases"/>
    <property type="match status" value="1"/>
</dbReference>
<dbReference type="AlphaFoldDB" id="A0A8H4RAQ6"/>
<feature type="repeat" description="ANK" evidence="2">
    <location>
        <begin position="893"/>
        <end position="925"/>
    </location>
</feature>
<dbReference type="Gene3D" id="1.25.40.20">
    <property type="entry name" value="Ankyrin repeat-containing domain"/>
    <property type="match status" value="2"/>
</dbReference>
<dbReference type="Pfam" id="PF13637">
    <property type="entry name" value="Ank_4"/>
    <property type="match status" value="1"/>
</dbReference>
<feature type="domain" description="NACHT" evidence="3">
    <location>
        <begin position="386"/>
        <end position="529"/>
    </location>
</feature>
<dbReference type="Pfam" id="PF24883">
    <property type="entry name" value="NPHP3_N"/>
    <property type="match status" value="1"/>
</dbReference>
<protein>
    <recommendedName>
        <fullName evidence="3">NACHT domain-containing protein</fullName>
    </recommendedName>
</protein>
<feature type="repeat" description="ANK" evidence="2">
    <location>
        <begin position="857"/>
        <end position="889"/>
    </location>
</feature>
<dbReference type="PROSITE" id="PS50088">
    <property type="entry name" value="ANK_REPEAT"/>
    <property type="match status" value="4"/>
</dbReference>
<accession>A0A8H4RAQ6</accession>
<sequence length="992" mass="111599">MGNNMSIGREPYLDEEEHENDIECEGHFHLEDGRNTWKTPCMAHIDYCDEVEECPYDCPDCEMLRNIGANFVHLMVMYFNGVERAQVRRSQSNVRRPMMRVEWDNDVEEEGEWDYHPNGKMSRNLGGAEQAPRRNSLAIPAPPVNLSTFYPVIQMAEAFGVAGSAVGVVSLGIQVCQGLLQYYSSWKDSHADIATMCNSVQTLVGTLIVLQQALESDALSANANLTQVQISIADCFTGIEELQRKLNKVKEIPGTDRASRIHGQGRRLLYPFRESTLVKLKEIVSETRANLNLAADVLHLQTTVRHGEQLGSVSAGIKDIGAELGSFRKLVVSQYTDEQNQAIIDWLSPLNFFEMQADVLSRRQEGTGQWLFETPQFLAWLSGHEKIIWYYGQPGAGKTVLASAIIDKLEKEISTSKAGLCFLYCSYKERDTQTFQNLVASLIKQLVQCSQNIPDEVRELHDGYYKPQGKRPNERIILEIFTTIVSRFSRIYFVVDALDECNDDNGTRTRLTELLQNQPASVQILCTSRRLGDIQESFAAASHLEILASDADVEVFLKARISKMIRLTGFCKKDEKLRGKIIQRLVDNAKGMFLSAQLHIEYLRRQTTMKQVYKALENLPTEMNVIYEETMERIHNLPPEESKLAIQLLSWVFHAMRPLTVIEAQHAVAIMELEDGENTISQDDLPSETVLITVCGGLATIDHESNNIRLVHYTTQKYFEKHCSQLLPNAEVSLTLACIRYLSLYELRAYYAPKQHKTMGGERKHLDDLIATYPLLDYASQNWASHARGLPEISLQSELMGFVEYWSNPYYVPSSDNEKAAVSPIFTAAEHGLASILLEMLKNGHDVEGRPIDEYRFATTPLLAAVRKGHIEAVKILLAYNADTTIMDSVYEDSRTALHWAALFGNEPIVQVLLAHGVDIEARNELGGTALHEAATNGNTLVVELLLNRGADIDARDNNGDTPLRKASKRGKKSTAELLLDRGADIEALYIY</sequence>
<gene>
    <name evidence="4" type="ORF">G7Y89_g11499</name>
</gene>
<evidence type="ECO:0000313" key="5">
    <source>
        <dbReference type="Proteomes" id="UP000566819"/>
    </source>
</evidence>
<evidence type="ECO:0000259" key="3">
    <source>
        <dbReference type="PROSITE" id="PS50837"/>
    </source>
</evidence>
<keyword evidence="1" id="KW-0677">Repeat</keyword>
<dbReference type="SMART" id="SM00248">
    <property type="entry name" value="ANK"/>
    <property type="match status" value="5"/>
</dbReference>
<comment type="caution">
    <text evidence="4">The sequence shown here is derived from an EMBL/GenBank/DDBJ whole genome shotgun (WGS) entry which is preliminary data.</text>
</comment>
<name>A0A8H4RAQ6_9HELO</name>
<dbReference type="InterPro" id="IPR056884">
    <property type="entry name" value="NPHP3-like_N"/>
</dbReference>
<evidence type="ECO:0000256" key="1">
    <source>
        <dbReference type="ARBA" id="ARBA00022737"/>
    </source>
</evidence>
<dbReference type="Pfam" id="PF12796">
    <property type="entry name" value="Ank_2"/>
    <property type="match status" value="1"/>
</dbReference>
<feature type="repeat" description="ANK" evidence="2">
    <location>
        <begin position="959"/>
        <end position="991"/>
    </location>
</feature>
<evidence type="ECO:0000256" key="2">
    <source>
        <dbReference type="PROSITE-ProRule" id="PRU00023"/>
    </source>
</evidence>
<feature type="repeat" description="ANK" evidence="2">
    <location>
        <begin position="926"/>
        <end position="958"/>
    </location>
</feature>
<dbReference type="Proteomes" id="UP000566819">
    <property type="component" value="Unassembled WGS sequence"/>
</dbReference>
<dbReference type="InterPro" id="IPR002110">
    <property type="entry name" value="Ankyrin_rpt"/>
</dbReference>
<dbReference type="PANTHER" id="PTHR10039">
    <property type="entry name" value="AMELOGENIN"/>
    <property type="match status" value="1"/>
</dbReference>
<dbReference type="SUPFAM" id="SSF48403">
    <property type="entry name" value="Ankyrin repeat"/>
    <property type="match status" value="1"/>
</dbReference>
<dbReference type="Pfam" id="PF22939">
    <property type="entry name" value="WHD_GPIID"/>
    <property type="match status" value="1"/>
</dbReference>
<dbReference type="OrthoDB" id="195446at2759"/>
<organism evidence="4 5">
    <name type="scientific">Cudoniella acicularis</name>
    <dbReference type="NCBI Taxonomy" id="354080"/>
    <lineage>
        <taxon>Eukaryota</taxon>
        <taxon>Fungi</taxon>
        <taxon>Dikarya</taxon>
        <taxon>Ascomycota</taxon>
        <taxon>Pezizomycotina</taxon>
        <taxon>Leotiomycetes</taxon>
        <taxon>Helotiales</taxon>
        <taxon>Tricladiaceae</taxon>
        <taxon>Cudoniella</taxon>
    </lineage>
</organism>
<dbReference type="PRINTS" id="PR01415">
    <property type="entry name" value="ANKYRIN"/>
</dbReference>
<proteinExistence type="predicted"/>
<dbReference type="InterPro" id="IPR036770">
    <property type="entry name" value="Ankyrin_rpt-contain_sf"/>
</dbReference>
<dbReference type="InterPro" id="IPR054471">
    <property type="entry name" value="GPIID_WHD"/>
</dbReference>